<reference evidence="6" key="1">
    <citation type="journal article" date="2009" name="Genome Res.">
        <title>Comparative genomic analyses of the human fungal pathogens Coccidioides and their relatives.</title>
        <authorList>
            <person name="Sharpton T.J."/>
            <person name="Stajich J.E."/>
            <person name="Rounsley S.D."/>
            <person name="Gardner M.J."/>
            <person name="Wortman J.R."/>
            <person name="Jordar V.S."/>
            <person name="Maiti R."/>
            <person name="Kodira C.D."/>
            <person name="Neafsey D.E."/>
            <person name="Zeng Q."/>
            <person name="Hung C.-Y."/>
            <person name="McMahan C."/>
            <person name="Muszewska A."/>
            <person name="Grynberg M."/>
            <person name="Mandel M.A."/>
            <person name="Kellner E.M."/>
            <person name="Barker B.M."/>
            <person name="Galgiani J.N."/>
            <person name="Orbach M.J."/>
            <person name="Kirkland T.N."/>
            <person name="Cole G.T."/>
            <person name="Henn M.R."/>
            <person name="Birren B.W."/>
            <person name="Taylor J.W."/>
        </authorList>
    </citation>
    <scope>NUCLEOTIDE SEQUENCE [LARGE SCALE GENOMIC DNA]</scope>
    <source>
        <strain evidence="6">UAMH 1704</strain>
    </source>
</reference>
<evidence type="ECO:0000256" key="3">
    <source>
        <dbReference type="ARBA" id="ARBA00023008"/>
    </source>
</evidence>
<dbReference type="STRING" id="336963.C4JN15"/>
<gene>
    <name evidence="5" type="ORF">UREG_04223</name>
</gene>
<dbReference type="OMA" id="MIDRIWG"/>
<dbReference type="InterPro" id="IPR002227">
    <property type="entry name" value="Tyrosinase_Cu-bd"/>
</dbReference>
<dbReference type="PANTHER" id="PTHR11474">
    <property type="entry name" value="TYROSINASE FAMILY MEMBER"/>
    <property type="match status" value="1"/>
</dbReference>
<evidence type="ECO:0000256" key="2">
    <source>
        <dbReference type="ARBA" id="ARBA00023002"/>
    </source>
</evidence>
<dbReference type="Gene3D" id="1.10.1280.10">
    <property type="entry name" value="Di-copper center containing domain from catechol oxidase"/>
    <property type="match status" value="1"/>
</dbReference>
<dbReference type="InParanoid" id="C4JN15"/>
<keyword evidence="1" id="KW-0479">Metal-binding</keyword>
<evidence type="ECO:0000313" key="6">
    <source>
        <dbReference type="Proteomes" id="UP000002058"/>
    </source>
</evidence>
<feature type="domain" description="Tyrosinase copper-binding" evidence="4">
    <location>
        <begin position="64"/>
        <end position="251"/>
    </location>
</feature>
<dbReference type="SUPFAM" id="SSF48056">
    <property type="entry name" value="Di-copper centre-containing domain"/>
    <property type="match status" value="1"/>
</dbReference>
<dbReference type="eggNOG" id="ENOG502RM4B">
    <property type="taxonomic scope" value="Eukaryota"/>
</dbReference>
<dbReference type="PANTHER" id="PTHR11474:SF125">
    <property type="entry name" value="N-ACETYL-6-HYDROXYTRYPTOPHAN OXIDASE IVOB-RELATED"/>
    <property type="match status" value="1"/>
</dbReference>
<keyword evidence="2" id="KW-0560">Oxidoreductase</keyword>
<dbReference type="VEuPathDB" id="FungiDB:UREG_04223"/>
<organism evidence="5 6">
    <name type="scientific">Uncinocarpus reesii (strain UAMH 1704)</name>
    <dbReference type="NCBI Taxonomy" id="336963"/>
    <lineage>
        <taxon>Eukaryota</taxon>
        <taxon>Fungi</taxon>
        <taxon>Dikarya</taxon>
        <taxon>Ascomycota</taxon>
        <taxon>Pezizomycotina</taxon>
        <taxon>Eurotiomycetes</taxon>
        <taxon>Eurotiomycetidae</taxon>
        <taxon>Onygenales</taxon>
        <taxon>Onygenaceae</taxon>
        <taxon>Uncinocarpus</taxon>
    </lineage>
</organism>
<name>C4JN15_UNCRE</name>
<keyword evidence="6" id="KW-1185">Reference proteome</keyword>
<dbReference type="InterPro" id="IPR050316">
    <property type="entry name" value="Tyrosinase/Hemocyanin"/>
</dbReference>
<sequence length="309" mass="34134">MPKPPGVPFPQASVSTISMQSIACAKDRLFCPQSNIQVFGIEWMTLLRKDCAPFHKAAFLQTNRADLGLRYWNWALSANNLSASPLFDGSPTSFSGNGDPIDADPVIPLTPSNVSIPRGTGGGCVTNGPFANMILNLPDLDSAPNDVFPPNGFHYSPHCLTRDLNTFIARAFTGQADVDRLLASPDIATLQHNIDVSSWPAIREAGIMGPHAAAHMQLGRSMDDFWTAPQEPTFMLHHAMVDRIWALWQAQDPENRRWALNGTSTIMNAPSTPEVDLDTQLTWGWLSENKTLREIMSTKAYEYNYEYGD</sequence>
<dbReference type="HOGENOM" id="CLU_035914_0_2_1"/>
<dbReference type="Pfam" id="PF00264">
    <property type="entry name" value="Tyrosinase"/>
    <property type="match status" value="1"/>
</dbReference>
<dbReference type="OrthoDB" id="4191316at2759"/>
<dbReference type="Proteomes" id="UP000002058">
    <property type="component" value="Unassembled WGS sequence"/>
</dbReference>
<keyword evidence="3" id="KW-0186">Copper</keyword>
<dbReference type="KEGG" id="ure:UREG_04223"/>
<evidence type="ECO:0000259" key="4">
    <source>
        <dbReference type="Pfam" id="PF00264"/>
    </source>
</evidence>
<dbReference type="PRINTS" id="PR00092">
    <property type="entry name" value="TYROSINASE"/>
</dbReference>
<accession>C4JN15</accession>
<evidence type="ECO:0000256" key="1">
    <source>
        <dbReference type="ARBA" id="ARBA00022723"/>
    </source>
</evidence>
<evidence type="ECO:0000313" key="5">
    <source>
        <dbReference type="EMBL" id="EEP79377.1"/>
    </source>
</evidence>
<dbReference type="InterPro" id="IPR008922">
    <property type="entry name" value="Di-copper_centre_dom_sf"/>
</dbReference>
<dbReference type="RefSeq" id="XP_002544706.1">
    <property type="nucleotide sequence ID" value="XM_002544660.1"/>
</dbReference>
<dbReference type="GO" id="GO:0016491">
    <property type="term" value="F:oxidoreductase activity"/>
    <property type="evidence" value="ECO:0007669"/>
    <property type="project" value="UniProtKB-KW"/>
</dbReference>
<protein>
    <recommendedName>
        <fullName evidence="4">Tyrosinase copper-binding domain-containing protein</fullName>
    </recommendedName>
</protein>
<proteinExistence type="predicted"/>
<dbReference type="EMBL" id="CH476616">
    <property type="protein sequence ID" value="EEP79377.1"/>
    <property type="molecule type" value="Genomic_DNA"/>
</dbReference>
<dbReference type="GO" id="GO:0046872">
    <property type="term" value="F:metal ion binding"/>
    <property type="evidence" value="ECO:0007669"/>
    <property type="project" value="UniProtKB-KW"/>
</dbReference>
<dbReference type="AlphaFoldDB" id="C4JN15"/>
<dbReference type="GeneID" id="8437236"/>